<accession>A0AC61SB88</accession>
<proteinExistence type="predicted"/>
<gene>
    <name evidence="1" type="ORF">C5S46_03805</name>
</gene>
<name>A0AC61SB88_9EURY</name>
<comment type="caution">
    <text evidence="1">The sequence shown here is derived from an EMBL/GenBank/DDBJ whole genome shotgun (WGS) entry which is preliminary data.</text>
</comment>
<keyword evidence="1" id="KW-0378">Hydrolase</keyword>
<organism evidence="1 2">
    <name type="scientific">Candidatus Methanomarinus sp</name>
    <dbReference type="NCBI Taxonomy" id="3386244"/>
    <lineage>
        <taxon>Archaea</taxon>
        <taxon>Methanobacteriati</taxon>
        <taxon>Methanobacteriota</taxon>
        <taxon>Stenosarchaea group</taxon>
        <taxon>Methanomicrobia</taxon>
        <taxon>Methanosarcinales</taxon>
        <taxon>ANME-2 cluster</taxon>
        <taxon>Candidatus Methanocomedenaceae</taxon>
        <taxon>Candidatus Methanomarinus</taxon>
    </lineage>
</organism>
<evidence type="ECO:0000313" key="1">
    <source>
        <dbReference type="EMBL" id="TKY91828.1"/>
    </source>
</evidence>
<protein>
    <submittedName>
        <fullName evidence="1">Metal-dependent hydrolase</fullName>
    </submittedName>
</protein>
<dbReference type="Proteomes" id="UP000315423">
    <property type="component" value="Unassembled WGS sequence"/>
</dbReference>
<sequence length="220" mass="25170">MHLEHLIYSIAIAIIAGGIYLKYANKDYSWIIIASAYAPDLDLFLDTLSGIFGIALLIHGKPITHGDFHNLTVMLLFAVVIALLLQIFKIRFRDSFIFAFIGFGAHLVEDALVYNPAYAFFWPISDQKYGIGLFDYSRDLYGIADPEVLIVGLMTVVVLATIRMRYEGNEWITNMVVPNYLLIFYVKIRNQTHLWVKRLNNEYKIIGSKSKIINNEIADR</sequence>
<reference evidence="1" key="1">
    <citation type="submission" date="2018-09" db="EMBL/GenBank/DDBJ databases">
        <title>A genomic encyclopedia of anaerobic methanotrophic archaea.</title>
        <authorList>
            <person name="Skennerton C.T."/>
            <person name="Chadwick G.L."/>
            <person name="Laso-Perez R."/>
            <person name="Leu A.O."/>
            <person name="Speth D.R."/>
            <person name="Yu H."/>
            <person name="Morgan-Lang C."/>
            <person name="Hatzenpichler R."/>
            <person name="Goudeau D."/>
            <person name="Malmstrom R."/>
            <person name="Woyke T."/>
            <person name="Hallam S."/>
            <person name="Tyson G.W."/>
            <person name="Wegener G."/>
            <person name="Boetius A."/>
            <person name="Orphan V.J."/>
        </authorList>
    </citation>
    <scope>NUCLEOTIDE SEQUENCE</scope>
    <source>
        <strain evidence="1">CONS3730D10UFb2</strain>
    </source>
</reference>
<evidence type="ECO:0000313" key="2">
    <source>
        <dbReference type="Proteomes" id="UP000315423"/>
    </source>
</evidence>
<dbReference type="EMBL" id="QYBA01000124">
    <property type="protein sequence ID" value="TKY91828.1"/>
    <property type="molecule type" value="Genomic_DNA"/>
</dbReference>